<evidence type="ECO:0000256" key="1">
    <source>
        <dbReference type="ARBA" id="ARBA00009748"/>
    </source>
</evidence>
<dbReference type="STRING" id="88036.D8QR06"/>
<reference evidence="8 9" key="1">
    <citation type="journal article" date="2011" name="Science">
        <title>The Selaginella genome identifies genetic changes associated with the evolution of vascular plants.</title>
        <authorList>
            <person name="Banks J.A."/>
            <person name="Nishiyama T."/>
            <person name="Hasebe M."/>
            <person name="Bowman J.L."/>
            <person name="Gribskov M."/>
            <person name="dePamphilis C."/>
            <person name="Albert V.A."/>
            <person name="Aono N."/>
            <person name="Aoyama T."/>
            <person name="Ambrose B.A."/>
            <person name="Ashton N.W."/>
            <person name="Axtell M.J."/>
            <person name="Barker E."/>
            <person name="Barker M.S."/>
            <person name="Bennetzen J.L."/>
            <person name="Bonawitz N.D."/>
            <person name="Chapple C."/>
            <person name="Cheng C."/>
            <person name="Correa L.G."/>
            <person name="Dacre M."/>
            <person name="DeBarry J."/>
            <person name="Dreyer I."/>
            <person name="Elias M."/>
            <person name="Engstrom E.M."/>
            <person name="Estelle M."/>
            <person name="Feng L."/>
            <person name="Finet C."/>
            <person name="Floyd S.K."/>
            <person name="Frommer W.B."/>
            <person name="Fujita T."/>
            <person name="Gramzow L."/>
            <person name="Gutensohn M."/>
            <person name="Harholt J."/>
            <person name="Hattori M."/>
            <person name="Heyl A."/>
            <person name="Hirai T."/>
            <person name="Hiwatashi Y."/>
            <person name="Ishikawa M."/>
            <person name="Iwata M."/>
            <person name="Karol K.G."/>
            <person name="Koehler B."/>
            <person name="Kolukisaoglu U."/>
            <person name="Kubo M."/>
            <person name="Kurata T."/>
            <person name="Lalonde S."/>
            <person name="Li K."/>
            <person name="Li Y."/>
            <person name="Litt A."/>
            <person name="Lyons E."/>
            <person name="Manning G."/>
            <person name="Maruyama T."/>
            <person name="Michael T.P."/>
            <person name="Mikami K."/>
            <person name="Miyazaki S."/>
            <person name="Morinaga S."/>
            <person name="Murata T."/>
            <person name="Mueller-Roeber B."/>
            <person name="Nelson D.R."/>
            <person name="Obara M."/>
            <person name="Oguri Y."/>
            <person name="Olmstead R.G."/>
            <person name="Onodera N."/>
            <person name="Petersen B.L."/>
            <person name="Pils B."/>
            <person name="Prigge M."/>
            <person name="Rensing S.A."/>
            <person name="Riano-Pachon D.M."/>
            <person name="Roberts A.W."/>
            <person name="Sato Y."/>
            <person name="Scheller H.V."/>
            <person name="Schulz B."/>
            <person name="Schulz C."/>
            <person name="Shakirov E.V."/>
            <person name="Shibagaki N."/>
            <person name="Shinohara N."/>
            <person name="Shippen D.E."/>
            <person name="Soerensen I."/>
            <person name="Sotooka R."/>
            <person name="Sugimoto N."/>
            <person name="Sugita M."/>
            <person name="Sumikawa N."/>
            <person name="Tanurdzic M."/>
            <person name="Theissen G."/>
            <person name="Ulvskov P."/>
            <person name="Wakazuki S."/>
            <person name="Weng J.K."/>
            <person name="Willats W.W."/>
            <person name="Wipf D."/>
            <person name="Wolf P.G."/>
            <person name="Yang L."/>
            <person name="Zimmer A.D."/>
            <person name="Zhu Q."/>
            <person name="Mitros T."/>
            <person name="Hellsten U."/>
            <person name="Loque D."/>
            <person name="Otillar R."/>
            <person name="Salamov A."/>
            <person name="Schmutz J."/>
            <person name="Shapiro H."/>
            <person name="Lindquist E."/>
            <person name="Lucas S."/>
            <person name="Rokhsar D."/>
            <person name="Grigoriev I.V."/>
        </authorList>
    </citation>
    <scope>NUCLEOTIDE SEQUENCE [LARGE SCALE GENOMIC DNA]</scope>
</reference>
<protein>
    <recommendedName>
        <fullName evidence="6">Bifunctional inhibitor/plant lipid transfer protein/seed storage helical domain-containing protein</fullName>
    </recommendedName>
</protein>
<feature type="non-terminal residue" evidence="8">
    <location>
        <position position="90"/>
    </location>
</feature>
<evidence type="ECO:0000313" key="9">
    <source>
        <dbReference type="Proteomes" id="UP000001514"/>
    </source>
</evidence>
<name>D8QR06_SELML</name>
<dbReference type="FunCoup" id="D8QR06">
    <property type="interactions" value="27"/>
</dbReference>
<evidence type="ECO:0000313" key="8">
    <source>
        <dbReference type="EMBL" id="EFJ37895.1"/>
    </source>
</evidence>
<dbReference type="EMBL" id="GL377573">
    <property type="protein sequence ID" value="EFJ31958.1"/>
    <property type="molecule type" value="Genomic_DNA"/>
</dbReference>
<dbReference type="InParanoid" id="D8QR06"/>
<evidence type="ECO:0000256" key="2">
    <source>
        <dbReference type="ARBA" id="ARBA00022729"/>
    </source>
</evidence>
<evidence type="ECO:0000256" key="5">
    <source>
        <dbReference type="SAM" id="SignalP"/>
    </source>
</evidence>
<dbReference type="Gene3D" id="1.10.110.10">
    <property type="entry name" value="Plant lipid-transfer and hydrophobic proteins"/>
    <property type="match status" value="1"/>
</dbReference>
<dbReference type="OrthoDB" id="664243at2759"/>
<keyword evidence="4" id="KW-0325">Glycoprotein</keyword>
<dbReference type="eggNOG" id="ENOG502S0AW">
    <property type="taxonomic scope" value="Eukaryota"/>
</dbReference>
<dbReference type="KEGG" id="smo:SELMODRAFT_27896"/>
<feature type="signal peptide" evidence="5">
    <location>
        <begin position="1"/>
        <end position="15"/>
    </location>
</feature>
<comment type="similarity">
    <text evidence="1">Belongs to the plant LTP family.</text>
</comment>
<dbReference type="InterPro" id="IPR036312">
    <property type="entry name" value="Bifun_inhib/LTP/seed_sf"/>
</dbReference>
<evidence type="ECO:0000256" key="3">
    <source>
        <dbReference type="ARBA" id="ARBA00023157"/>
    </source>
</evidence>
<proteinExistence type="inferred from homology"/>
<dbReference type="SUPFAM" id="SSF47699">
    <property type="entry name" value="Bifunctional inhibitor/lipid-transfer protein/seed storage 2S albumin"/>
    <property type="match status" value="1"/>
</dbReference>
<feature type="domain" description="Bifunctional inhibitor/plant lipid transfer protein/seed storage helical" evidence="6">
    <location>
        <begin position="11"/>
        <end position="90"/>
    </location>
</feature>
<evidence type="ECO:0000259" key="6">
    <source>
        <dbReference type="Pfam" id="PF14368"/>
    </source>
</evidence>
<dbReference type="EMBL" id="GL377565">
    <property type="protein sequence ID" value="EFJ37895.1"/>
    <property type="molecule type" value="Genomic_DNA"/>
</dbReference>
<dbReference type="InterPro" id="IPR043325">
    <property type="entry name" value="LTSS"/>
</dbReference>
<dbReference type="Proteomes" id="UP000001514">
    <property type="component" value="Unassembled WGS sequence"/>
</dbReference>
<dbReference type="KEGG" id="smo:SELMODRAFT_27899"/>
<keyword evidence="3" id="KW-1015">Disulfide bond</keyword>
<sequence>LIFLVLLGAVWLIEAEIQEPCKSKLLTLQSCLPYVTGKASSPTSDCCGALKTIRAGDPVCLCELISDGGSSYVSGLNITTLLALPVICSV</sequence>
<accession>D8QR06</accession>
<evidence type="ECO:0000313" key="7">
    <source>
        <dbReference type="EMBL" id="EFJ31958.1"/>
    </source>
</evidence>
<dbReference type="Pfam" id="PF14368">
    <property type="entry name" value="LTP_2"/>
    <property type="match status" value="1"/>
</dbReference>
<feature type="non-terminal residue" evidence="8">
    <location>
        <position position="1"/>
    </location>
</feature>
<evidence type="ECO:0000256" key="4">
    <source>
        <dbReference type="ARBA" id="ARBA00023180"/>
    </source>
</evidence>
<dbReference type="PANTHER" id="PTHR33044">
    <property type="entry name" value="BIFUNCTIONAL INHIBITOR/LIPID-TRANSFER PROTEIN/SEED STORAGE 2S ALBUMIN SUPERFAMILY PROTEIN-RELATED"/>
    <property type="match status" value="1"/>
</dbReference>
<keyword evidence="9" id="KW-1185">Reference proteome</keyword>
<dbReference type="InterPro" id="IPR016140">
    <property type="entry name" value="Bifunc_inhib/LTP/seed_store"/>
</dbReference>
<gene>
    <name evidence="7" type="ORF">SELMODRAFT_27896</name>
    <name evidence="8" type="ORF">SELMODRAFT_27899</name>
</gene>
<keyword evidence="2 5" id="KW-0732">Signal</keyword>
<dbReference type="AlphaFoldDB" id="D8QR06"/>
<feature type="chain" id="PRO_5011937696" description="Bifunctional inhibitor/plant lipid transfer protein/seed storage helical domain-containing protein" evidence="5">
    <location>
        <begin position="16"/>
        <end position="90"/>
    </location>
</feature>
<organism evidence="9">
    <name type="scientific">Selaginella moellendorffii</name>
    <name type="common">Spikemoss</name>
    <dbReference type="NCBI Taxonomy" id="88036"/>
    <lineage>
        <taxon>Eukaryota</taxon>
        <taxon>Viridiplantae</taxon>
        <taxon>Streptophyta</taxon>
        <taxon>Embryophyta</taxon>
        <taxon>Tracheophyta</taxon>
        <taxon>Lycopodiopsida</taxon>
        <taxon>Selaginellales</taxon>
        <taxon>Selaginellaceae</taxon>
        <taxon>Selaginella</taxon>
    </lineage>
</organism>
<dbReference type="CDD" id="cd00010">
    <property type="entry name" value="AAI_LTSS"/>
    <property type="match status" value="1"/>
</dbReference>
<dbReference type="OMA" id="INCCTAF"/>
<dbReference type="HOGENOM" id="CLU_089796_6_1_1"/>